<evidence type="ECO:0000256" key="8">
    <source>
        <dbReference type="ARBA" id="ARBA00022630"/>
    </source>
</evidence>
<dbReference type="GO" id="GO:0006397">
    <property type="term" value="P:mRNA processing"/>
    <property type="evidence" value="ECO:0007669"/>
    <property type="project" value="UniProtKB-KW"/>
</dbReference>
<keyword evidence="29" id="KW-1185">Reference proteome</keyword>
<dbReference type="PANTHER" id="PTHR45846:SF1">
    <property type="entry name" value="TRNA-DIHYDROURIDINE(47) SYNTHASE [NAD(P)(+)]-LIKE"/>
    <property type="match status" value="1"/>
</dbReference>
<comment type="catalytic activity">
    <reaction evidence="22">
        <text>5,6-dihydrouridine(47) in tRNA + NAD(+) = uridine(47) in tRNA + NADH + H(+)</text>
        <dbReference type="Rhea" id="RHEA:53364"/>
        <dbReference type="Rhea" id="RHEA-COMP:13539"/>
        <dbReference type="Rhea" id="RHEA-COMP:13540"/>
        <dbReference type="ChEBI" id="CHEBI:15378"/>
        <dbReference type="ChEBI" id="CHEBI:57540"/>
        <dbReference type="ChEBI" id="CHEBI:57945"/>
        <dbReference type="ChEBI" id="CHEBI:65315"/>
        <dbReference type="ChEBI" id="CHEBI:74443"/>
        <dbReference type="EC" id="1.3.1.89"/>
    </reaction>
    <physiologicalReaction direction="right-to-left" evidence="22">
        <dbReference type="Rhea" id="RHEA:53366"/>
    </physiologicalReaction>
</comment>
<protein>
    <recommendedName>
        <fullName evidence="6">tRNA-dihydrouridine(47) synthase [NAD(P)(+)]</fullName>
        <ecNumber evidence="5">1.3.1.89</ecNumber>
    </recommendedName>
    <alternativeName>
        <fullName evidence="20">tRNA-dihydrouridine synthase 3</fullName>
    </alternativeName>
</protein>
<feature type="region of interest" description="Disordered" evidence="26">
    <location>
        <begin position="60"/>
        <end position="91"/>
    </location>
</feature>
<dbReference type="GO" id="GO:0003723">
    <property type="term" value="F:RNA binding"/>
    <property type="evidence" value="ECO:0007669"/>
    <property type="project" value="TreeGrafter"/>
</dbReference>
<keyword evidence="10" id="KW-0507">mRNA processing</keyword>
<evidence type="ECO:0000256" key="21">
    <source>
        <dbReference type="ARBA" id="ARBA00045934"/>
    </source>
</evidence>
<keyword evidence="11" id="KW-0819">tRNA processing</keyword>
<evidence type="ECO:0000256" key="24">
    <source>
        <dbReference type="ARBA" id="ARBA00049447"/>
    </source>
</evidence>
<dbReference type="Gene3D" id="3.20.20.70">
    <property type="entry name" value="Aldolase class I"/>
    <property type="match status" value="1"/>
</dbReference>
<sequence length="737" mass="82558">MEAKPTVPQPEKRSADEITGEDDNAAKKVKTVDARDPQHGVAPVKAEFLIVRKPVAPVVDDDAAEASHHAEGDNADSRGKKNRGQNKARKFHFSNEEHKLCQSYTHIPRESLFATAICDYAVNAAEKGPSNRGANGRHKKGGRRDRNAEATDFEAEQTEAKVEEPEVKAEQTEAAPEEKARPLCAFEHNLREYLARKPADIEGVCPAFQERGMCASGWKCKWLGSHMKEENGEIFLVIDEEKVKSYEEKASNDMDEKLKNSKTEIGSSDVLDWEKEMPDRGFEDPYGEIVNNVPVAIKIKIRKNQVPLKRSDVFLDWNRKIRDQPDQEDHRAGYVEPPPKPSEKRRLYIGKETPLLAPLTTTGNMPFRRLCIGLGAGITWSEMAMTSSILNGHKPEWALLRAHRSELPHFGVQMAANKIDQAVRATEAITNLFPTAASGRHGLAAIDLNCGCPIDLIYKSGGGSALLDQQGKLIKMLKGMNYVSGETPITVKIRMGTRDNHPTAQKLINKLIDHGDVQAVTLHGRSRQQRYSRSADWEYIHQTAALIKNIKAQNALQVDTAADKEGREKLNTFFVGNGDCYSHVDYHNAVEKGGVDSVMVARGALIKPWIFEEIQKGQYIDKSATERLDLVRDYVKYGLECWGSDELGVATTRRFLLEWLSFTCRYVPIGILERLPPKINDRPPSWRGRSDLETLLGSHDYRDWIKISEMFLGPCPQDFFFTPKHKSSSAPDGEAEG</sequence>
<keyword evidence="18" id="KW-0520">NAD</keyword>
<dbReference type="InterPro" id="IPR035587">
    <property type="entry name" value="DUS-like_FMN-bd"/>
</dbReference>
<evidence type="ECO:0000256" key="4">
    <source>
        <dbReference type="ARBA" id="ARBA00005451"/>
    </source>
</evidence>
<keyword evidence="16" id="KW-0521">NADP</keyword>
<evidence type="ECO:0000313" key="29">
    <source>
        <dbReference type="Proteomes" id="UP000018144"/>
    </source>
</evidence>
<evidence type="ECO:0000256" key="22">
    <source>
        <dbReference type="ARBA" id="ARBA00048266"/>
    </source>
</evidence>
<evidence type="ECO:0000259" key="27">
    <source>
        <dbReference type="Pfam" id="PF01207"/>
    </source>
</evidence>
<evidence type="ECO:0000256" key="25">
    <source>
        <dbReference type="ARBA" id="ARBA00049513"/>
    </source>
</evidence>
<feature type="compositionally biased region" description="Basic and acidic residues" evidence="26">
    <location>
        <begin position="65"/>
        <end position="79"/>
    </location>
</feature>
<comment type="similarity">
    <text evidence="4">Belongs to the Dus family. Dus3 subfamily.</text>
</comment>
<evidence type="ECO:0000256" key="18">
    <source>
        <dbReference type="ARBA" id="ARBA00023027"/>
    </source>
</evidence>
<evidence type="ECO:0000256" key="15">
    <source>
        <dbReference type="ARBA" id="ARBA00022833"/>
    </source>
</evidence>
<gene>
    <name evidence="28" type="ORF">PCON_10917</name>
</gene>
<dbReference type="Pfam" id="PF01207">
    <property type="entry name" value="Dus"/>
    <property type="match status" value="1"/>
</dbReference>
<dbReference type="GO" id="GO:0005634">
    <property type="term" value="C:nucleus"/>
    <property type="evidence" value="ECO:0007669"/>
    <property type="project" value="UniProtKB-SubCell"/>
</dbReference>
<evidence type="ECO:0000256" key="23">
    <source>
        <dbReference type="ARBA" id="ARBA00048342"/>
    </source>
</evidence>
<evidence type="ECO:0000256" key="13">
    <source>
        <dbReference type="ARBA" id="ARBA00022737"/>
    </source>
</evidence>
<keyword evidence="14" id="KW-0863">Zinc-finger</keyword>
<keyword evidence="13" id="KW-0677">Repeat</keyword>
<evidence type="ECO:0000256" key="10">
    <source>
        <dbReference type="ARBA" id="ARBA00022664"/>
    </source>
</evidence>
<dbReference type="GO" id="GO:0102265">
    <property type="term" value="F:tRNA-dihydrouridine47 synthase activity"/>
    <property type="evidence" value="ECO:0007669"/>
    <property type="project" value="UniProtKB-EC"/>
</dbReference>
<feature type="region of interest" description="Disordered" evidence="26">
    <location>
        <begin position="1"/>
        <end position="38"/>
    </location>
</feature>
<dbReference type="InterPro" id="IPR013785">
    <property type="entry name" value="Aldolase_TIM"/>
</dbReference>
<feature type="domain" description="DUS-like FMN-binding" evidence="27">
    <location>
        <begin position="356"/>
        <end position="617"/>
    </location>
</feature>
<keyword evidence="8" id="KW-0285">Flavoprotein</keyword>
<evidence type="ECO:0000256" key="16">
    <source>
        <dbReference type="ARBA" id="ARBA00022857"/>
    </source>
</evidence>
<evidence type="ECO:0000256" key="19">
    <source>
        <dbReference type="ARBA" id="ARBA00023242"/>
    </source>
</evidence>
<organism evidence="28 29">
    <name type="scientific">Pyronema omphalodes (strain CBS 100304)</name>
    <name type="common">Pyronema confluens</name>
    <dbReference type="NCBI Taxonomy" id="1076935"/>
    <lineage>
        <taxon>Eukaryota</taxon>
        <taxon>Fungi</taxon>
        <taxon>Dikarya</taxon>
        <taxon>Ascomycota</taxon>
        <taxon>Pezizomycotina</taxon>
        <taxon>Pezizomycetes</taxon>
        <taxon>Pezizales</taxon>
        <taxon>Pyronemataceae</taxon>
        <taxon>Pyronema</taxon>
    </lineage>
</organism>
<dbReference type="GO" id="GO:0005737">
    <property type="term" value="C:cytoplasm"/>
    <property type="evidence" value="ECO:0007669"/>
    <property type="project" value="UniProtKB-SubCell"/>
</dbReference>
<dbReference type="InterPro" id="IPR018517">
    <property type="entry name" value="tRNA_hU_synthase_CS"/>
</dbReference>
<comment type="function">
    <text evidence="21">Catalyzes the synthesis of dihydrouridine, a modified base found in the D-loop of most tRNAs. Specifically modifies U47 in cytoplasmic tRNAs. Catalyzes the synthesis of dihydrouridine in some mRNAs, thereby affecting their translation.</text>
</comment>
<keyword evidence="19" id="KW-0539">Nucleus</keyword>
<evidence type="ECO:0000256" key="7">
    <source>
        <dbReference type="ARBA" id="ARBA00022490"/>
    </source>
</evidence>
<feature type="compositionally biased region" description="Basic and acidic residues" evidence="26">
    <location>
        <begin position="158"/>
        <end position="179"/>
    </location>
</feature>
<dbReference type="AlphaFoldDB" id="U4L5A4"/>
<feature type="region of interest" description="Disordered" evidence="26">
    <location>
        <begin position="126"/>
        <end position="179"/>
    </location>
</feature>
<evidence type="ECO:0000256" key="6">
    <source>
        <dbReference type="ARBA" id="ARBA00022143"/>
    </source>
</evidence>
<keyword evidence="7" id="KW-0963">Cytoplasm</keyword>
<dbReference type="Proteomes" id="UP000018144">
    <property type="component" value="Unassembled WGS sequence"/>
</dbReference>
<dbReference type="STRING" id="1076935.U4L5A4"/>
<dbReference type="EMBL" id="HF935605">
    <property type="protein sequence ID" value="CCX11323.1"/>
    <property type="molecule type" value="Genomic_DNA"/>
</dbReference>
<dbReference type="GO" id="GO:0008270">
    <property type="term" value="F:zinc ion binding"/>
    <property type="evidence" value="ECO:0007669"/>
    <property type="project" value="UniProtKB-KW"/>
</dbReference>
<dbReference type="OrthoDB" id="259935at2759"/>
<reference evidence="28 29" key="1">
    <citation type="journal article" date="2013" name="PLoS Genet.">
        <title>The genome and development-dependent transcriptomes of Pyronema confluens: a window into fungal evolution.</title>
        <authorList>
            <person name="Traeger S."/>
            <person name="Altegoer F."/>
            <person name="Freitag M."/>
            <person name="Gabaldon T."/>
            <person name="Kempken F."/>
            <person name="Kumar A."/>
            <person name="Marcet-Houben M."/>
            <person name="Poggeler S."/>
            <person name="Stajich J.E."/>
            <person name="Nowrousian M."/>
        </authorList>
    </citation>
    <scope>NUCLEOTIDE SEQUENCE [LARGE SCALE GENOMIC DNA]</scope>
    <source>
        <strain evidence="29">CBS 100304</strain>
        <tissue evidence="28">Vegetative mycelium</tissue>
    </source>
</reference>
<evidence type="ECO:0000256" key="1">
    <source>
        <dbReference type="ARBA" id="ARBA00001917"/>
    </source>
</evidence>
<evidence type="ECO:0000313" key="28">
    <source>
        <dbReference type="EMBL" id="CCX11323.1"/>
    </source>
</evidence>
<name>U4L5A4_PYROM</name>
<evidence type="ECO:0000256" key="9">
    <source>
        <dbReference type="ARBA" id="ARBA00022643"/>
    </source>
</evidence>
<comment type="cofactor">
    <cofactor evidence="1">
        <name>FMN</name>
        <dbReference type="ChEBI" id="CHEBI:58210"/>
    </cofactor>
</comment>
<dbReference type="FunFam" id="3.20.20.70:FF:000145">
    <property type="entry name" value="tRNA-dihydrouridine(47) synthase [NAD(P)(+)]"/>
    <property type="match status" value="1"/>
</dbReference>
<accession>U4L5A4</accession>
<evidence type="ECO:0000256" key="2">
    <source>
        <dbReference type="ARBA" id="ARBA00004123"/>
    </source>
</evidence>
<evidence type="ECO:0000256" key="26">
    <source>
        <dbReference type="SAM" id="MobiDB-lite"/>
    </source>
</evidence>
<dbReference type="eggNOG" id="KOG2333">
    <property type="taxonomic scope" value="Eukaryota"/>
</dbReference>
<proteinExistence type="inferred from homology"/>
<feature type="compositionally biased region" description="Basic residues" evidence="26">
    <location>
        <begin position="80"/>
        <end position="91"/>
    </location>
</feature>
<keyword evidence="12" id="KW-0479">Metal-binding</keyword>
<evidence type="ECO:0000256" key="12">
    <source>
        <dbReference type="ARBA" id="ARBA00022723"/>
    </source>
</evidence>
<dbReference type="SUPFAM" id="SSF51395">
    <property type="entry name" value="FMN-linked oxidoreductases"/>
    <property type="match status" value="1"/>
</dbReference>
<evidence type="ECO:0000256" key="20">
    <source>
        <dbReference type="ARBA" id="ARBA00031322"/>
    </source>
</evidence>
<keyword evidence="9" id="KW-0288">FMN</keyword>
<dbReference type="PROSITE" id="PS01136">
    <property type="entry name" value="UPF0034"/>
    <property type="match status" value="1"/>
</dbReference>
<dbReference type="OMA" id="YTHIPRE"/>
<comment type="catalytic activity">
    <reaction evidence="23">
        <text>a 5,6-dihydrouridine in mRNA + NAD(+) = a uridine in mRNA + NADH + H(+)</text>
        <dbReference type="Rhea" id="RHEA:69851"/>
        <dbReference type="Rhea" id="RHEA-COMP:14658"/>
        <dbReference type="Rhea" id="RHEA-COMP:17789"/>
        <dbReference type="ChEBI" id="CHEBI:15378"/>
        <dbReference type="ChEBI" id="CHEBI:57540"/>
        <dbReference type="ChEBI" id="CHEBI:57945"/>
        <dbReference type="ChEBI" id="CHEBI:65315"/>
        <dbReference type="ChEBI" id="CHEBI:74443"/>
    </reaction>
    <physiologicalReaction direction="right-to-left" evidence="23">
        <dbReference type="Rhea" id="RHEA:69853"/>
    </physiologicalReaction>
</comment>
<evidence type="ECO:0000256" key="11">
    <source>
        <dbReference type="ARBA" id="ARBA00022694"/>
    </source>
</evidence>
<keyword evidence="17" id="KW-0560">Oxidoreductase</keyword>
<feature type="compositionally biased region" description="Basic and acidic residues" evidence="26">
    <location>
        <begin position="24"/>
        <end position="38"/>
    </location>
</feature>
<evidence type="ECO:0000256" key="3">
    <source>
        <dbReference type="ARBA" id="ARBA00004496"/>
    </source>
</evidence>
<evidence type="ECO:0000256" key="5">
    <source>
        <dbReference type="ARBA" id="ARBA00012376"/>
    </source>
</evidence>
<keyword evidence="15" id="KW-0862">Zinc</keyword>
<dbReference type="PANTHER" id="PTHR45846">
    <property type="entry name" value="TRNA-DIHYDROURIDINE(47) SYNTHASE [NAD(P)(+)]-LIKE"/>
    <property type="match status" value="1"/>
</dbReference>
<comment type="catalytic activity">
    <reaction evidence="24">
        <text>a 5,6-dihydrouridine in mRNA + NADP(+) = a uridine in mRNA + NADPH + H(+)</text>
        <dbReference type="Rhea" id="RHEA:69855"/>
        <dbReference type="Rhea" id="RHEA-COMP:14658"/>
        <dbReference type="Rhea" id="RHEA-COMP:17789"/>
        <dbReference type="ChEBI" id="CHEBI:15378"/>
        <dbReference type="ChEBI" id="CHEBI:57783"/>
        <dbReference type="ChEBI" id="CHEBI:58349"/>
        <dbReference type="ChEBI" id="CHEBI:65315"/>
        <dbReference type="ChEBI" id="CHEBI:74443"/>
    </reaction>
    <physiologicalReaction direction="right-to-left" evidence="24">
        <dbReference type="Rhea" id="RHEA:69857"/>
    </physiologicalReaction>
</comment>
<evidence type="ECO:0000256" key="14">
    <source>
        <dbReference type="ARBA" id="ARBA00022771"/>
    </source>
</evidence>
<evidence type="ECO:0000256" key="17">
    <source>
        <dbReference type="ARBA" id="ARBA00023002"/>
    </source>
</evidence>
<dbReference type="CDD" id="cd02801">
    <property type="entry name" value="DUS_like_FMN"/>
    <property type="match status" value="1"/>
</dbReference>
<dbReference type="EC" id="1.3.1.89" evidence="5"/>
<feature type="region of interest" description="Disordered" evidence="26">
    <location>
        <begin position="325"/>
        <end position="344"/>
    </location>
</feature>
<dbReference type="GO" id="GO:0050660">
    <property type="term" value="F:flavin adenine dinucleotide binding"/>
    <property type="evidence" value="ECO:0007669"/>
    <property type="project" value="InterPro"/>
</dbReference>
<comment type="catalytic activity">
    <reaction evidence="25">
        <text>5,6-dihydrouridine(47) in tRNA + NADP(+) = uridine(47) in tRNA + NADPH + H(+)</text>
        <dbReference type="Rhea" id="RHEA:53360"/>
        <dbReference type="Rhea" id="RHEA-COMP:13539"/>
        <dbReference type="Rhea" id="RHEA-COMP:13540"/>
        <dbReference type="ChEBI" id="CHEBI:15378"/>
        <dbReference type="ChEBI" id="CHEBI:57783"/>
        <dbReference type="ChEBI" id="CHEBI:58349"/>
        <dbReference type="ChEBI" id="CHEBI:65315"/>
        <dbReference type="ChEBI" id="CHEBI:74443"/>
        <dbReference type="EC" id="1.3.1.89"/>
    </reaction>
    <physiologicalReaction direction="right-to-left" evidence="25">
        <dbReference type="Rhea" id="RHEA:53362"/>
    </physiologicalReaction>
</comment>
<comment type="subcellular location">
    <subcellularLocation>
        <location evidence="3">Cytoplasm</location>
    </subcellularLocation>
    <subcellularLocation>
        <location evidence="2">Nucleus</location>
    </subcellularLocation>
</comment>